<protein>
    <submittedName>
        <fullName evidence="1">Uncharacterized protein</fullName>
    </submittedName>
</protein>
<evidence type="ECO:0000313" key="1">
    <source>
        <dbReference type="EMBL" id="GFU09258.1"/>
    </source>
</evidence>
<comment type="caution">
    <text evidence="1">The sequence shown here is derived from an EMBL/GenBank/DDBJ whole genome shotgun (WGS) entry which is preliminary data.</text>
</comment>
<name>A0A8X6QEC4_NEPPI</name>
<organism evidence="1 2">
    <name type="scientific">Nephila pilipes</name>
    <name type="common">Giant wood spider</name>
    <name type="synonym">Nephila maculata</name>
    <dbReference type="NCBI Taxonomy" id="299642"/>
    <lineage>
        <taxon>Eukaryota</taxon>
        <taxon>Metazoa</taxon>
        <taxon>Ecdysozoa</taxon>
        <taxon>Arthropoda</taxon>
        <taxon>Chelicerata</taxon>
        <taxon>Arachnida</taxon>
        <taxon>Araneae</taxon>
        <taxon>Araneomorphae</taxon>
        <taxon>Entelegynae</taxon>
        <taxon>Araneoidea</taxon>
        <taxon>Nephilidae</taxon>
        <taxon>Nephila</taxon>
    </lineage>
</organism>
<gene>
    <name evidence="1" type="primary">AVEN_156826_1</name>
    <name evidence="1" type="ORF">NPIL_506621</name>
</gene>
<dbReference type="AlphaFoldDB" id="A0A8X6QEC4"/>
<dbReference type="OrthoDB" id="6442231at2759"/>
<dbReference type="EMBL" id="BMAW01028819">
    <property type="protein sequence ID" value="GFU09258.1"/>
    <property type="molecule type" value="Genomic_DNA"/>
</dbReference>
<reference evidence="1" key="1">
    <citation type="submission" date="2020-08" db="EMBL/GenBank/DDBJ databases">
        <title>Multicomponent nature underlies the extraordinary mechanical properties of spider dragline silk.</title>
        <authorList>
            <person name="Kono N."/>
            <person name="Nakamura H."/>
            <person name="Mori M."/>
            <person name="Yoshida Y."/>
            <person name="Ohtoshi R."/>
            <person name="Malay A.D."/>
            <person name="Moran D.A.P."/>
            <person name="Tomita M."/>
            <person name="Numata K."/>
            <person name="Arakawa K."/>
        </authorList>
    </citation>
    <scope>NUCLEOTIDE SEQUENCE</scope>
</reference>
<dbReference type="Proteomes" id="UP000887013">
    <property type="component" value="Unassembled WGS sequence"/>
</dbReference>
<proteinExistence type="predicted"/>
<accession>A0A8X6QEC4</accession>
<keyword evidence="2" id="KW-1185">Reference proteome</keyword>
<sequence>MALTQNVYVVNLFERKETTETKTQLSNKYFFLFFSTEGLGCNSDQNSFKCLVFPPSIKKENIISTFQDTFKVRMKRKAVEEYERNVTQNDTVKNTKQKRGIKIVKKDRGEHQCNYDQCVEICKTIYYAVPIHLAQCYDNFCFCFPKKDLYPPVIKNFMKSHTLFGIQQPYE</sequence>
<evidence type="ECO:0000313" key="2">
    <source>
        <dbReference type="Proteomes" id="UP000887013"/>
    </source>
</evidence>